<sequence>MDASNYGLCVLNSSSRRYVAVTFDEEERHHLLSTSATVVFDINVRERICVAYVCVFLGASWSTQTPMSWPHGRCWTDNHTALARTNNLASNNTFAQELNRCIGLAEAAYRFRVSAEHLPGAVNTIADAGSRLNDAVSSTANTTQGVQDILHQLQAANWPTAPEPPVNRQPTGSSTKRARFTVTRTRRVRHRLLDGSHENGDQFTSDRVV</sequence>
<keyword evidence="3" id="KW-1185">Reference proteome</keyword>
<evidence type="ECO:0000313" key="2">
    <source>
        <dbReference type="EMBL" id="POM60524.1"/>
    </source>
</evidence>
<accession>A0A2P4X4P4</accession>
<dbReference type="EMBL" id="NCKW01016858">
    <property type="protein sequence ID" value="POM60524.1"/>
    <property type="molecule type" value="Genomic_DNA"/>
</dbReference>
<protein>
    <submittedName>
        <fullName evidence="2">Uncharacterized protein</fullName>
    </submittedName>
</protein>
<dbReference type="AlphaFoldDB" id="A0A2P4X4P4"/>
<name>A0A2P4X4P4_9STRA</name>
<evidence type="ECO:0000313" key="3">
    <source>
        <dbReference type="Proteomes" id="UP000237271"/>
    </source>
</evidence>
<reference evidence="2 3" key="1">
    <citation type="journal article" date="2017" name="Genome Biol. Evol.">
        <title>Phytophthora megakarya and P. palmivora, closely related causal agents of cacao black pod rot, underwent increases in genome sizes and gene numbers by different mechanisms.</title>
        <authorList>
            <person name="Ali S.S."/>
            <person name="Shao J."/>
            <person name="Lary D.J."/>
            <person name="Kronmiller B."/>
            <person name="Shen D."/>
            <person name="Strem M.D."/>
            <person name="Amoako-Attah I."/>
            <person name="Akrofi A.Y."/>
            <person name="Begoude B.A."/>
            <person name="Ten Hoopen G.M."/>
            <person name="Coulibaly K."/>
            <person name="Kebe B.I."/>
            <person name="Melnick R.L."/>
            <person name="Guiltinan M.J."/>
            <person name="Tyler B.M."/>
            <person name="Meinhardt L.W."/>
            <person name="Bailey B.A."/>
        </authorList>
    </citation>
    <scope>NUCLEOTIDE SEQUENCE [LARGE SCALE GENOMIC DNA]</scope>
    <source>
        <strain evidence="3">sbr112.9</strain>
    </source>
</reference>
<evidence type="ECO:0000256" key="1">
    <source>
        <dbReference type="SAM" id="MobiDB-lite"/>
    </source>
</evidence>
<organism evidence="2 3">
    <name type="scientific">Phytophthora palmivora</name>
    <dbReference type="NCBI Taxonomy" id="4796"/>
    <lineage>
        <taxon>Eukaryota</taxon>
        <taxon>Sar</taxon>
        <taxon>Stramenopiles</taxon>
        <taxon>Oomycota</taxon>
        <taxon>Peronosporomycetes</taxon>
        <taxon>Peronosporales</taxon>
        <taxon>Peronosporaceae</taxon>
        <taxon>Phytophthora</taxon>
    </lineage>
</organism>
<feature type="region of interest" description="Disordered" evidence="1">
    <location>
        <begin position="158"/>
        <end position="180"/>
    </location>
</feature>
<proteinExistence type="predicted"/>
<comment type="caution">
    <text evidence="2">The sequence shown here is derived from an EMBL/GenBank/DDBJ whole genome shotgun (WGS) entry which is preliminary data.</text>
</comment>
<gene>
    <name evidence="2" type="ORF">PHPALM_30622</name>
</gene>
<dbReference type="OrthoDB" id="122897at2759"/>
<dbReference type="Proteomes" id="UP000237271">
    <property type="component" value="Unassembled WGS sequence"/>
</dbReference>